<evidence type="ECO:0000313" key="2">
    <source>
        <dbReference type="EMBL" id="MCW3483950.1"/>
    </source>
</evidence>
<dbReference type="PANTHER" id="PTHR45398:SF1">
    <property type="entry name" value="ENZYME, PUTATIVE (JCVI)-RELATED"/>
    <property type="match status" value="1"/>
</dbReference>
<dbReference type="InterPro" id="IPR023213">
    <property type="entry name" value="CAT-like_dom_sf"/>
</dbReference>
<dbReference type="SUPFAM" id="SSF52777">
    <property type="entry name" value="CoA-dependent acyltransferases"/>
    <property type="match status" value="3"/>
</dbReference>
<accession>A0ABT3IJ07</accession>
<feature type="domain" description="Condensation" evidence="1">
    <location>
        <begin position="201"/>
        <end position="611"/>
    </location>
</feature>
<dbReference type="Gene3D" id="3.30.559.30">
    <property type="entry name" value="Nonribosomal peptide synthetase, condensation domain"/>
    <property type="match status" value="1"/>
</dbReference>
<protein>
    <submittedName>
        <fullName evidence="2">Condensation domain-containing protein</fullName>
    </submittedName>
</protein>
<dbReference type="InterPro" id="IPR001242">
    <property type="entry name" value="Condensation_dom"/>
</dbReference>
<dbReference type="Proteomes" id="UP001207742">
    <property type="component" value="Unassembled WGS sequence"/>
</dbReference>
<dbReference type="Gene3D" id="3.30.559.10">
    <property type="entry name" value="Chloramphenicol acetyltransferase-like domain"/>
    <property type="match status" value="2"/>
</dbReference>
<dbReference type="PANTHER" id="PTHR45398">
    <property type="match status" value="1"/>
</dbReference>
<dbReference type="Pfam" id="PF00668">
    <property type="entry name" value="Condensation"/>
    <property type="match status" value="1"/>
</dbReference>
<evidence type="ECO:0000313" key="3">
    <source>
        <dbReference type="Proteomes" id="UP001207742"/>
    </source>
</evidence>
<name>A0ABT3IJ07_9BACT</name>
<comment type="caution">
    <text evidence="2">The sequence shown here is derived from an EMBL/GenBank/DDBJ whole genome shotgun (WGS) entry which is preliminary data.</text>
</comment>
<reference evidence="2 3" key="1">
    <citation type="submission" date="2022-10" db="EMBL/GenBank/DDBJ databases">
        <title>Chitinophaga nivalis PC15 sp. nov., isolated from Pyeongchang county, South Korea.</title>
        <authorList>
            <person name="Trinh H.N."/>
        </authorList>
    </citation>
    <scope>NUCLEOTIDE SEQUENCE [LARGE SCALE GENOMIC DNA]</scope>
    <source>
        <strain evidence="2 3">PC14</strain>
    </source>
</reference>
<evidence type="ECO:0000259" key="1">
    <source>
        <dbReference type="Pfam" id="PF00668"/>
    </source>
</evidence>
<organism evidence="2 3">
    <name type="scientific">Chitinophaga nivalis</name>
    <dbReference type="NCBI Taxonomy" id="2991709"/>
    <lineage>
        <taxon>Bacteria</taxon>
        <taxon>Pseudomonadati</taxon>
        <taxon>Bacteroidota</taxon>
        <taxon>Chitinophagia</taxon>
        <taxon>Chitinophagales</taxon>
        <taxon>Chitinophagaceae</taxon>
        <taxon>Chitinophaga</taxon>
    </lineage>
</organism>
<keyword evidence="3" id="KW-1185">Reference proteome</keyword>
<dbReference type="EMBL" id="JAPDNS010000001">
    <property type="protein sequence ID" value="MCW3483950.1"/>
    <property type="molecule type" value="Genomic_DNA"/>
</dbReference>
<gene>
    <name evidence="2" type="ORF">OL497_08605</name>
</gene>
<dbReference type="RefSeq" id="WP_264729469.1">
    <property type="nucleotide sequence ID" value="NZ_JAPDNR010000001.1"/>
</dbReference>
<sequence length="653" mass="73450">MEIKSKSITTISKGSLYTEATLSAYQRAVFYRWLQHPLRSDEHIVWDQLITGPLHIAALNSALIRLINDSGGVNCNVLREAGLLHWVKRRALSEEEWLLNYYATPLAETEIQRLKTQAFDLEHDLLTRFYAIRLDDNRYRVIYILSPVLIDEIGFEQFTAALEQYYQEHYDAGFPGISAQVSRYGMLESEQPAMETDAITGNCPLSPWQSWFFHQLDEGIHLAPHHYNHAFMVDVPLLDKEILEGSIRQLLYYHDALRLCYEKREGAYQQYYQSFETVPLQVANVRKPAAAAALGNTLTNWQQRFNLTRGPLFTFGYIDGYSHGRARLFFACHRLIMDEASAGLVLSDLQQVYQHWLTGIREGRVLPGELNKIPAAAILGPKGESYRQWINAAGAYAAATGNISDERHYWAATPAHIAVGNALLQANATKRPREISFTLDKDRTALLLGSIHDVLHTGIRDLLLSALGITVSGFLGDGDHCVLLEDYVRETGWPDTDVSRTTGNFGRLYPVLLPTGNKTDIGAVIEAVKTSLQQIPANGMGYGILYGYTGQELPMIRFKYTGSREKLTGRGMSAWQVTSEAAGLPVAEKNRHYFILDIHGFIREGQLCFQLSGRLTATALTDLGSGYQHALEMLISYLGKSRQAPRKTFNPLR</sequence>
<proteinExistence type="predicted"/>